<evidence type="ECO:0000256" key="1">
    <source>
        <dbReference type="ARBA" id="ARBA00006539"/>
    </source>
</evidence>
<dbReference type="AlphaFoldDB" id="C9L5I6"/>
<dbReference type="NCBIfam" id="NF033529">
    <property type="entry name" value="transpos_ISLre2"/>
    <property type="match status" value="1"/>
</dbReference>
<evidence type="ECO:0000313" key="3">
    <source>
        <dbReference type="Proteomes" id="UP000003755"/>
    </source>
</evidence>
<dbReference type="HOGENOM" id="CLU_040782_0_1_9"/>
<dbReference type="RefSeq" id="WP_004221599.1">
    <property type="nucleotide sequence ID" value="NZ_CP022413.2"/>
</dbReference>
<protein>
    <recommendedName>
        <fullName evidence="4">ISLre2 family transposase</fullName>
    </recommendedName>
</protein>
<dbReference type="KEGG" id="bhan:CGC63_01615"/>
<dbReference type="Pfam" id="PF06782">
    <property type="entry name" value="UPF0236"/>
    <property type="match status" value="1"/>
</dbReference>
<sequence length="491" mass="57465">MIKSIQQFQTEGGKNLEKVFMNYSSDMTKIAEMVKGVKERVINLGLSMIAEELEMYDAFLCKNRQARPEWYVERKDETTLLTSLGSVTYHKTLFKNKFTGKYEYLLDRVMGIEKHERMSEDAVAELLGEAVQTSYRKGGISACMTEECVSKETVMNKLHALEFPKNTEQLEKKKVVDYLYIDADEDHVSLQFRERKGDLINLENNRKNNQAIAKLVYIYEGIEKEAPAGKRHKLINPYYFCRVCNGKENRKLWDEVYEYIENHYEVNRIKKIYLNADGGAWIKSGKKSIAGITYVFDEFHLEKAVMKLTSHMKDRREDTRKELYEAIRKKKKSDFEEIVEKLEEGLKDQKEVKRIEDNKVYLLSNWTAAKLRLNHKDGVKGCSAEGHVSHVLSSRMSSRPMGWSIKGMSKMAELRAYYYNGRDMLELVRYQKENLQKAVGCEEVVFSCEEMLREERKRRRVLGKLAELPIYRIPYPQIRKIANFKGHIYGL</sequence>
<comment type="similarity">
    <text evidence="1">Belongs to the UPF0236 family.</text>
</comment>
<comment type="caution">
    <text evidence="2">The sequence shown here is derived from an EMBL/GenBank/DDBJ whole genome shotgun (WGS) entry which is preliminary data.</text>
</comment>
<dbReference type="eggNOG" id="COG3464">
    <property type="taxonomic scope" value="Bacteria"/>
</dbReference>
<dbReference type="STRING" id="537007.BLAHAN_04643"/>
<name>C9L5I6_BLAHA</name>
<evidence type="ECO:0008006" key="4">
    <source>
        <dbReference type="Google" id="ProtNLM"/>
    </source>
</evidence>
<dbReference type="InterPro" id="IPR009620">
    <property type="entry name" value="UPF0236"/>
</dbReference>
<accession>C9L5I6</accession>
<reference evidence="2" key="1">
    <citation type="submission" date="2009-09" db="EMBL/GenBank/DDBJ databases">
        <authorList>
            <person name="Weinstock G."/>
            <person name="Sodergren E."/>
            <person name="Clifton S."/>
            <person name="Fulton L."/>
            <person name="Fulton B."/>
            <person name="Courtney L."/>
            <person name="Fronick C."/>
            <person name="Harrison M."/>
            <person name="Strong C."/>
            <person name="Farmer C."/>
            <person name="Delahaunty K."/>
            <person name="Markovic C."/>
            <person name="Hall O."/>
            <person name="Minx P."/>
            <person name="Tomlinson C."/>
            <person name="Mitreva M."/>
            <person name="Nelson J."/>
            <person name="Hou S."/>
            <person name="Wollam A."/>
            <person name="Pepin K.H."/>
            <person name="Johnson M."/>
            <person name="Bhonagiri V."/>
            <person name="Nash W.E."/>
            <person name="Warren W."/>
            <person name="Chinwalla A."/>
            <person name="Mardis E.R."/>
            <person name="Wilson R.K."/>
        </authorList>
    </citation>
    <scope>NUCLEOTIDE SEQUENCE [LARGE SCALE GENOMIC DNA]</scope>
    <source>
        <strain evidence="2">DSM 20583</strain>
    </source>
</reference>
<organism evidence="2 3">
    <name type="scientific">Blautia hansenii DSM 20583</name>
    <dbReference type="NCBI Taxonomy" id="537007"/>
    <lineage>
        <taxon>Bacteria</taxon>
        <taxon>Bacillati</taxon>
        <taxon>Bacillota</taxon>
        <taxon>Clostridia</taxon>
        <taxon>Lachnospirales</taxon>
        <taxon>Lachnospiraceae</taxon>
        <taxon>Blautia</taxon>
    </lineage>
</organism>
<evidence type="ECO:0000313" key="2">
    <source>
        <dbReference type="EMBL" id="EEX22418.1"/>
    </source>
</evidence>
<proteinExistence type="inferred from homology"/>
<gene>
    <name evidence="2" type="ORF">BLAHAN_04643</name>
</gene>
<dbReference type="EMBL" id="ABYU02000011">
    <property type="protein sequence ID" value="EEX22418.1"/>
    <property type="molecule type" value="Genomic_DNA"/>
</dbReference>
<dbReference type="Proteomes" id="UP000003755">
    <property type="component" value="Unassembled WGS sequence"/>
</dbReference>
<keyword evidence="3" id="KW-1185">Reference proteome</keyword>